<evidence type="ECO:0000256" key="1">
    <source>
        <dbReference type="SAM" id="SignalP"/>
    </source>
</evidence>
<dbReference type="Proteomes" id="UP000002254">
    <property type="component" value="Chromosome 1"/>
</dbReference>
<dbReference type="AlphaFoldDB" id="A0A8C0M3Q6"/>
<feature type="chain" id="PRO_5044671383" evidence="1">
    <location>
        <begin position="24"/>
        <end position="77"/>
    </location>
</feature>
<evidence type="ECO:0000313" key="5">
    <source>
        <dbReference type="Proteomes" id="UP000694429"/>
    </source>
</evidence>
<accession>A0A8C0M3Q6</accession>
<proteinExistence type="predicted"/>
<feature type="signal peptide" evidence="1">
    <location>
        <begin position="1"/>
        <end position="23"/>
    </location>
</feature>
<dbReference type="Ensembl" id="ENSCAFT00030004039.1">
    <property type="protein sequence ID" value="ENSCAFP00030003589.1"/>
    <property type="gene ID" value="ENSCAFG00030002206.1"/>
</dbReference>
<evidence type="ECO:0000313" key="2">
    <source>
        <dbReference type="Ensembl" id="ENSCAFP00000043701.1"/>
    </source>
</evidence>
<dbReference type="Ensembl" id="ENSCAFT00000068756.2">
    <property type="protein sequence ID" value="ENSCAFP00000043701.1"/>
    <property type="gene ID" value="ENSCAFG00000045797.2"/>
</dbReference>
<evidence type="ECO:0000313" key="4">
    <source>
        <dbReference type="Proteomes" id="UP000002254"/>
    </source>
</evidence>
<sequence length="77" mass="8222">PALLLLTVFIGLLLLWVHPASRGCLPQGPWPLLFLGNILQIDHKAGPCLHSCGRSMGMSSQSTWDPGLSSPCVGTEQ</sequence>
<dbReference type="Proteomes" id="UP000694429">
    <property type="component" value="Chromosome 1"/>
</dbReference>
<keyword evidence="1" id="KW-0732">Signal</keyword>
<reference evidence="2 4" key="1">
    <citation type="journal article" date="2005" name="Nature">
        <title>Genome sequence, comparative analysis and haplotype structure of the domestic dog.</title>
        <authorList>
            <consortium name="Broad Sequencing Platform"/>
            <person name="Lindblad-Toh K."/>
            <person name="Wade C.M."/>
            <person name="Mikkelsen T.S."/>
            <person name="Karlsson E.K."/>
            <person name="Jaffe D.B."/>
            <person name="Kamal M."/>
            <person name="Clamp M."/>
            <person name="Chang J.L."/>
            <person name="Kulbokas E.J. III"/>
            <person name="Zody M.C."/>
            <person name="Mauceli E."/>
            <person name="Xie X."/>
            <person name="Breen M."/>
            <person name="Wayne R.K."/>
            <person name="Ostrander E.A."/>
            <person name="Ponting C.P."/>
            <person name="Galibert F."/>
            <person name="Smith D.R."/>
            <person name="DeJong P.J."/>
            <person name="Kirkness E."/>
            <person name="Alvarez P."/>
            <person name="Biagi T."/>
            <person name="Brockman W."/>
            <person name="Butler J."/>
            <person name="Chin C.W."/>
            <person name="Cook A."/>
            <person name="Cuff J."/>
            <person name="Daly M.J."/>
            <person name="DeCaprio D."/>
            <person name="Gnerre S."/>
            <person name="Grabherr M."/>
            <person name="Kellis M."/>
            <person name="Kleber M."/>
            <person name="Bardeleben C."/>
            <person name="Goodstadt L."/>
            <person name="Heger A."/>
            <person name="Hitte C."/>
            <person name="Kim L."/>
            <person name="Koepfli K.P."/>
            <person name="Parker H.G."/>
            <person name="Pollinger J.P."/>
            <person name="Searle S.M."/>
            <person name="Sutter N.B."/>
            <person name="Thomas R."/>
            <person name="Webber C."/>
            <person name="Baldwin J."/>
            <person name="Abebe A."/>
            <person name="Abouelleil A."/>
            <person name="Aftuck L."/>
            <person name="Ait-Zahra M."/>
            <person name="Aldredge T."/>
            <person name="Allen N."/>
            <person name="An P."/>
            <person name="Anderson S."/>
            <person name="Antoine C."/>
            <person name="Arachchi H."/>
            <person name="Aslam A."/>
            <person name="Ayotte L."/>
            <person name="Bachantsang P."/>
            <person name="Barry A."/>
            <person name="Bayul T."/>
            <person name="Benamara M."/>
            <person name="Berlin A."/>
            <person name="Bessette D."/>
            <person name="Blitshteyn B."/>
            <person name="Bloom T."/>
            <person name="Blye J."/>
            <person name="Boguslavskiy L."/>
            <person name="Bonnet C."/>
            <person name="Boukhgalter B."/>
            <person name="Brown A."/>
            <person name="Cahill P."/>
            <person name="Calixte N."/>
            <person name="Camarata J."/>
            <person name="Cheshatsang Y."/>
            <person name="Chu J."/>
            <person name="Citroen M."/>
            <person name="Collymore A."/>
            <person name="Cooke P."/>
            <person name="Dawoe T."/>
            <person name="Daza R."/>
            <person name="Decktor K."/>
            <person name="DeGray S."/>
            <person name="Dhargay N."/>
            <person name="Dooley K."/>
            <person name="Dooley K."/>
            <person name="Dorje P."/>
            <person name="Dorjee K."/>
            <person name="Dorris L."/>
            <person name="Duffey N."/>
            <person name="Dupes A."/>
            <person name="Egbiremolen O."/>
            <person name="Elong R."/>
            <person name="Falk J."/>
            <person name="Farina A."/>
            <person name="Faro S."/>
            <person name="Ferguson D."/>
            <person name="Ferreira P."/>
            <person name="Fisher S."/>
            <person name="FitzGerald M."/>
            <person name="Foley K."/>
            <person name="Foley C."/>
            <person name="Franke A."/>
            <person name="Friedrich D."/>
            <person name="Gage D."/>
            <person name="Garber M."/>
            <person name="Gearin G."/>
            <person name="Giannoukos G."/>
            <person name="Goode T."/>
            <person name="Goyette A."/>
            <person name="Graham J."/>
            <person name="Grandbois E."/>
            <person name="Gyaltsen K."/>
            <person name="Hafez N."/>
            <person name="Hagopian D."/>
            <person name="Hagos B."/>
            <person name="Hall J."/>
            <person name="Healy C."/>
            <person name="Hegarty R."/>
            <person name="Honan T."/>
            <person name="Horn A."/>
            <person name="Houde N."/>
            <person name="Hughes L."/>
            <person name="Hunnicutt L."/>
            <person name="Husby M."/>
            <person name="Jester B."/>
            <person name="Jones C."/>
            <person name="Kamat A."/>
            <person name="Kanga B."/>
            <person name="Kells C."/>
            <person name="Khazanovich D."/>
            <person name="Kieu A.C."/>
            <person name="Kisner P."/>
            <person name="Kumar M."/>
            <person name="Lance K."/>
            <person name="Landers T."/>
            <person name="Lara M."/>
            <person name="Lee W."/>
            <person name="Leger J.P."/>
            <person name="Lennon N."/>
            <person name="Leuper L."/>
            <person name="LeVine S."/>
            <person name="Liu J."/>
            <person name="Liu X."/>
            <person name="Lokyitsang Y."/>
            <person name="Lokyitsang T."/>
            <person name="Lui A."/>
            <person name="Macdonald J."/>
            <person name="Major J."/>
            <person name="Marabella R."/>
            <person name="Maru K."/>
            <person name="Matthews C."/>
            <person name="McDonough S."/>
            <person name="Mehta T."/>
            <person name="Meldrim J."/>
            <person name="Melnikov A."/>
            <person name="Meneus L."/>
            <person name="Mihalev A."/>
            <person name="Mihova T."/>
            <person name="Miller K."/>
            <person name="Mittelman R."/>
            <person name="Mlenga V."/>
            <person name="Mulrain L."/>
            <person name="Munson G."/>
            <person name="Navidi A."/>
            <person name="Naylor J."/>
            <person name="Nguyen T."/>
            <person name="Nguyen N."/>
            <person name="Nguyen C."/>
            <person name="Nguyen T."/>
            <person name="Nicol R."/>
            <person name="Norbu N."/>
            <person name="Norbu C."/>
            <person name="Novod N."/>
            <person name="Nyima T."/>
            <person name="Olandt P."/>
            <person name="O'Neill B."/>
            <person name="O'Neill K."/>
            <person name="Osman S."/>
            <person name="Oyono L."/>
            <person name="Patti C."/>
            <person name="Perrin D."/>
            <person name="Phunkhang P."/>
            <person name="Pierre F."/>
            <person name="Priest M."/>
            <person name="Rachupka A."/>
            <person name="Raghuraman S."/>
            <person name="Rameau R."/>
            <person name="Ray V."/>
            <person name="Raymond C."/>
            <person name="Rege F."/>
            <person name="Rise C."/>
            <person name="Rogers J."/>
            <person name="Rogov P."/>
            <person name="Sahalie J."/>
            <person name="Settipalli S."/>
            <person name="Sharpe T."/>
            <person name="Shea T."/>
            <person name="Sheehan M."/>
            <person name="Sherpa N."/>
            <person name="Shi J."/>
            <person name="Shih D."/>
            <person name="Sloan J."/>
            <person name="Smith C."/>
            <person name="Sparrow T."/>
            <person name="Stalker J."/>
            <person name="Stange-Thomann N."/>
            <person name="Stavropoulos S."/>
            <person name="Stone C."/>
            <person name="Stone S."/>
            <person name="Sykes S."/>
            <person name="Tchuinga P."/>
            <person name="Tenzing P."/>
            <person name="Tesfaye S."/>
            <person name="Thoulutsang D."/>
            <person name="Thoulutsang Y."/>
            <person name="Topham K."/>
            <person name="Topping I."/>
            <person name="Tsamla T."/>
            <person name="Vassiliev H."/>
            <person name="Venkataraman V."/>
            <person name="Vo A."/>
            <person name="Wangchuk T."/>
            <person name="Wangdi T."/>
            <person name="Weiand M."/>
            <person name="Wilkinson J."/>
            <person name="Wilson A."/>
            <person name="Yadav S."/>
            <person name="Yang S."/>
            <person name="Yang X."/>
            <person name="Young G."/>
            <person name="Yu Q."/>
            <person name="Zainoun J."/>
            <person name="Zembek L."/>
            <person name="Zimmer A."/>
            <person name="Lander E.S."/>
        </authorList>
    </citation>
    <scope>NUCLEOTIDE SEQUENCE [LARGE SCALE GENOMIC DNA]</scope>
    <source>
        <strain evidence="2">Boxer</strain>
    </source>
</reference>
<evidence type="ECO:0000313" key="3">
    <source>
        <dbReference type="Ensembl" id="ENSCAFP00030003589.1"/>
    </source>
</evidence>
<organism evidence="3 5">
    <name type="scientific">Canis lupus familiaris</name>
    <name type="common">Dog</name>
    <name type="synonym">Canis familiaris</name>
    <dbReference type="NCBI Taxonomy" id="9615"/>
    <lineage>
        <taxon>Eukaryota</taxon>
        <taxon>Metazoa</taxon>
        <taxon>Chordata</taxon>
        <taxon>Craniata</taxon>
        <taxon>Vertebrata</taxon>
        <taxon>Euteleostomi</taxon>
        <taxon>Mammalia</taxon>
        <taxon>Eutheria</taxon>
        <taxon>Laurasiatheria</taxon>
        <taxon>Carnivora</taxon>
        <taxon>Caniformia</taxon>
        <taxon>Canidae</taxon>
        <taxon>Canis</taxon>
    </lineage>
</organism>
<reference evidence="3" key="2">
    <citation type="submission" date="2019-03" db="EMBL/GenBank/DDBJ databases">
        <authorList>
            <person name="Warren W.C."/>
            <person name="Johnson G.S."/>
        </authorList>
    </citation>
    <scope>NUCLEOTIDE SEQUENCE [LARGE SCALE GENOMIC DNA]</scope>
    <source>
        <strain evidence="3">Basenji</strain>
    </source>
</reference>
<name>A0A8C0M3Q6_CANLF</name>
<reference evidence="3" key="3">
    <citation type="submission" date="2025-05" db="UniProtKB">
        <authorList>
            <consortium name="Ensembl"/>
        </authorList>
    </citation>
    <scope>IDENTIFICATION</scope>
</reference>
<protein>
    <submittedName>
        <fullName evidence="3">Uncharacterized protein</fullName>
    </submittedName>
</protein>